<evidence type="ECO:0000313" key="9">
    <source>
        <dbReference type="Proteomes" id="UP000232875"/>
    </source>
</evidence>
<dbReference type="InterPro" id="IPR036743">
    <property type="entry name" value="ARPC5_sf"/>
</dbReference>
<reference evidence="8 9" key="1">
    <citation type="submission" date="2017-10" db="EMBL/GenBank/DDBJ databases">
        <title>A novel species of cold-tolerant Malassezia isolated from bats.</title>
        <authorList>
            <person name="Lorch J.M."/>
            <person name="Palmer J.M."/>
            <person name="Vanderwolf K.J."/>
            <person name="Schmidt K.Z."/>
            <person name="Verant M.L."/>
            <person name="Weller T.J."/>
            <person name="Blehert D.S."/>
        </authorList>
    </citation>
    <scope>NUCLEOTIDE SEQUENCE [LARGE SCALE GENOMIC DNA]</scope>
    <source>
        <strain evidence="8 9">NWHC:44797-103</strain>
    </source>
</reference>
<gene>
    <name evidence="8" type="ORF">MVES_000834</name>
</gene>
<dbReference type="Gene3D" id="1.25.40.190">
    <property type="entry name" value="Actin-related protein 2/3 complex subunit 5"/>
    <property type="match status" value="1"/>
</dbReference>
<dbReference type="FunFam" id="1.25.40.190:FF:000003">
    <property type="entry name" value="Actin-related protein 2/3 complex subunit 5"/>
    <property type="match status" value="1"/>
</dbReference>
<evidence type="ECO:0000256" key="3">
    <source>
        <dbReference type="ARBA" id="ARBA00022490"/>
    </source>
</evidence>
<comment type="subcellular location">
    <subcellularLocation>
        <location evidence="1">Cytoplasm</location>
        <location evidence="1">Cytoskeleton</location>
    </subcellularLocation>
</comment>
<evidence type="ECO:0000256" key="4">
    <source>
        <dbReference type="ARBA" id="ARBA00023212"/>
    </source>
</evidence>
<comment type="function">
    <text evidence="7">Functions as component of the Arp2/3 complex which is involved in regulation of actin polymerization and together with an activating nucleation-promoting factor (NPF) mediates the formation of branched actin networks. Arp2/3 complex plays a critical role in the control of cell morphogenesis via the modulation of cell polarity development.</text>
</comment>
<comment type="similarity">
    <text evidence="2 7">Belongs to the ARPC5 family.</text>
</comment>
<dbReference type="OrthoDB" id="429520at2759"/>
<organism evidence="8 9">
    <name type="scientific">Malassezia vespertilionis</name>
    <dbReference type="NCBI Taxonomy" id="2020962"/>
    <lineage>
        <taxon>Eukaryota</taxon>
        <taxon>Fungi</taxon>
        <taxon>Dikarya</taxon>
        <taxon>Basidiomycota</taxon>
        <taxon>Ustilaginomycotina</taxon>
        <taxon>Malasseziomycetes</taxon>
        <taxon>Malasseziales</taxon>
        <taxon>Malasseziaceae</taxon>
        <taxon>Malassezia</taxon>
    </lineage>
</organism>
<keyword evidence="9" id="KW-1185">Reference proteome</keyword>
<protein>
    <recommendedName>
        <fullName evidence="5 7">Actin-related protein 2/3 complex subunit 5</fullName>
    </recommendedName>
</protein>
<evidence type="ECO:0000256" key="1">
    <source>
        <dbReference type="ARBA" id="ARBA00004245"/>
    </source>
</evidence>
<dbReference type="EMBL" id="KZ454988">
    <property type="protein sequence ID" value="PKI85040.1"/>
    <property type="molecule type" value="Genomic_DNA"/>
</dbReference>
<comment type="function">
    <text evidence="6">Functions as a component of the Arp2/3 complex which is involved in regulation of actin polymerization and together with an activating nucleation-promoting factor (NPF) mediates the formation of branched actin networks.</text>
</comment>
<dbReference type="Pfam" id="PF04699">
    <property type="entry name" value="P16-Arc"/>
    <property type="match status" value="1"/>
</dbReference>
<dbReference type="GO" id="GO:0044396">
    <property type="term" value="P:actin cortical patch organization"/>
    <property type="evidence" value="ECO:0007669"/>
    <property type="project" value="UniProtKB-ARBA"/>
</dbReference>
<dbReference type="GO" id="GO:0034314">
    <property type="term" value="P:Arp2/3 complex-mediated actin nucleation"/>
    <property type="evidence" value="ECO:0007669"/>
    <property type="project" value="InterPro"/>
</dbReference>
<name>A0A2N1JER6_9BASI</name>
<dbReference type="Proteomes" id="UP000232875">
    <property type="component" value="Unassembled WGS sequence"/>
</dbReference>
<evidence type="ECO:0000313" key="8">
    <source>
        <dbReference type="EMBL" id="PKI85040.1"/>
    </source>
</evidence>
<accession>A0A2N1JER6</accession>
<sequence>MDAFRKLNVDQYDEDRLTRAELIVHDSRSPPELLQVAQTKQGAVRSKMASGDVAGALATVLTDPPYGTHAEEAKDITFALLLEILNSTRSTDIPNAIKSLNLDQRDTLTKYLYKGFALGSRPATAAHSVNCAVLLGWHQKLTQP</sequence>
<dbReference type="PIRSF" id="PIRSF039096">
    <property type="entry name" value="p16-ARC"/>
    <property type="match status" value="1"/>
</dbReference>
<evidence type="ECO:0000256" key="2">
    <source>
        <dbReference type="ARBA" id="ARBA00006084"/>
    </source>
</evidence>
<dbReference type="PANTHER" id="PTHR12644">
    <property type="entry name" value="ARP2/3 COMPLEX 16 KD SUBUNIT P16-ARC"/>
    <property type="match status" value="1"/>
</dbReference>
<dbReference type="SUPFAM" id="SSF69103">
    <property type="entry name" value="Arp2/3 complex 16 kDa subunit ARPC5"/>
    <property type="match status" value="1"/>
</dbReference>
<evidence type="ECO:0000256" key="6">
    <source>
        <dbReference type="ARBA" id="ARBA00060329"/>
    </source>
</evidence>
<dbReference type="AlphaFoldDB" id="A0A2N1JER6"/>
<keyword evidence="4 7" id="KW-0206">Cytoskeleton</keyword>
<evidence type="ECO:0000256" key="7">
    <source>
        <dbReference type="RuleBase" id="RU004301"/>
    </source>
</evidence>
<proteinExistence type="inferred from homology"/>
<dbReference type="GO" id="GO:0030833">
    <property type="term" value="P:regulation of actin filament polymerization"/>
    <property type="evidence" value="ECO:0007669"/>
    <property type="project" value="InterPro"/>
</dbReference>
<dbReference type="GO" id="GO:0005885">
    <property type="term" value="C:Arp2/3 protein complex"/>
    <property type="evidence" value="ECO:0007669"/>
    <property type="project" value="InterPro"/>
</dbReference>
<dbReference type="InterPro" id="IPR006789">
    <property type="entry name" value="ARPC5"/>
</dbReference>
<keyword evidence="3" id="KW-0963">Cytoplasm</keyword>
<dbReference type="STRING" id="2020962.A0A2N1JER6"/>
<evidence type="ECO:0000256" key="5">
    <source>
        <dbReference type="ARBA" id="ARBA00040214"/>
    </source>
</evidence>